<dbReference type="Pfam" id="PF01467">
    <property type="entry name" value="CTP_transf_like"/>
    <property type="match status" value="1"/>
</dbReference>
<feature type="non-terminal residue" evidence="4">
    <location>
        <position position="135"/>
    </location>
</feature>
<evidence type="ECO:0000313" key="4">
    <source>
        <dbReference type="EMBL" id="PIT94650.1"/>
    </source>
</evidence>
<proteinExistence type="predicted"/>
<dbReference type="EMBL" id="PFAO01000074">
    <property type="protein sequence ID" value="PIT94650.1"/>
    <property type="molecule type" value="Genomic_DNA"/>
</dbReference>
<keyword evidence="2" id="KW-0548">Nucleotidyltransferase</keyword>
<name>A0A2M6WPE3_9BACT</name>
<protein>
    <submittedName>
        <fullName evidence="4">FAD synthase</fullName>
    </submittedName>
</protein>
<accession>A0A2M6WPE3</accession>
<keyword evidence="1" id="KW-0808">Transferase</keyword>
<evidence type="ECO:0000259" key="3">
    <source>
        <dbReference type="Pfam" id="PF01467"/>
    </source>
</evidence>
<dbReference type="InterPro" id="IPR050385">
    <property type="entry name" value="Archaeal_FAD_synthase"/>
</dbReference>
<organism evidence="4 5">
    <name type="scientific">Candidatus Falkowbacteria bacterium CG10_big_fil_rev_8_21_14_0_10_38_22</name>
    <dbReference type="NCBI Taxonomy" id="1974564"/>
    <lineage>
        <taxon>Bacteria</taxon>
        <taxon>Candidatus Falkowiibacteriota</taxon>
    </lineage>
</organism>
<evidence type="ECO:0000256" key="1">
    <source>
        <dbReference type="ARBA" id="ARBA00022679"/>
    </source>
</evidence>
<gene>
    <name evidence="4" type="ORF">COT96_02990</name>
</gene>
<dbReference type="Gene3D" id="3.40.50.620">
    <property type="entry name" value="HUPs"/>
    <property type="match status" value="1"/>
</dbReference>
<dbReference type="SUPFAM" id="SSF52374">
    <property type="entry name" value="Nucleotidylyl transferase"/>
    <property type="match status" value="1"/>
</dbReference>
<dbReference type="NCBIfam" id="TIGR00125">
    <property type="entry name" value="cyt_tran_rel"/>
    <property type="match status" value="1"/>
</dbReference>
<comment type="caution">
    <text evidence="4">The sequence shown here is derived from an EMBL/GenBank/DDBJ whole genome shotgun (WGS) entry which is preliminary data.</text>
</comment>
<dbReference type="PANTHER" id="PTHR43793:SF1">
    <property type="entry name" value="FAD SYNTHASE"/>
    <property type="match status" value="1"/>
</dbReference>
<dbReference type="Proteomes" id="UP000228964">
    <property type="component" value="Unassembled WGS sequence"/>
</dbReference>
<dbReference type="PANTHER" id="PTHR43793">
    <property type="entry name" value="FAD SYNTHASE"/>
    <property type="match status" value="1"/>
</dbReference>
<feature type="domain" description="Cytidyltransferase-like" evidence="3">
    <location>
        <begin position="11"/>
        <end position="128"/>
    </location>
</feature>
<evidence type="ECO:0000313" key="5">
    <source>
        <dbReference type="Proteomes" id="UP000228964"/>
    </source>
</evidence>
<sequence length="135" mass="15915">MTKTFMTKVMVFGTFDIFHPGHVNFLRQARKYGDYLIVIIARDKTVLNIKKSLPRYQEKKRLAEIIKSNLTDKAVLGSLRDKYQVVKKYQPAVICLGYDQKNFINQLAEKLKQFKLKTKIVRLKPYRPKIYKSSK</sequence>
<reference evidence="5" key="1">
    <citation type="submission" date="2017-09" db="EMBL/GenBank/DDBJ databases">
        <title>Depth-based differentiation of microbial function through sediment-hosted aquifers and enrichment of novel symbionts in the deep terrestrial subsurface.</title>
        <authorList>
            <person name="Probst A.J."/>
            <person name="Ladd B."/>
            <person name="Jarett J.K."/>
            <person name="Geller-Mcgrath D.E."/>
            <person name="Sieber C.M.K."/>
            <person name="Emerson J.B."/>
            <person name="Anantharaman K."/>
            <person name="Thomas B.C."/>
            <person name="Malmstrom R."/>
            <person name="Stieglmeier M."/>
            <person name="Klingl A."/>
            <person name="Woyke T."/>
            <person name="Ryan C.M."/>
            <person name="Banfield J.F."/>
        </authorList>
    </citation>
    <scope>NUCLEOTIDE SEQUENCE [LARGE SCALE GENOMIC DNA]</scope>
</reference>
<dbReference type="AlphaFoldDB" id="A0A2M6WPE3"/>
<dbReference type="InterPro" id="IPR004821">
    <property type="entry name" value="Cyt_trans-like"/>
</dbReference>
<dbReference type="GO" id="GO:0016779">
    <property type="term" value="F:nucleotidyltransferase activity"/>
    <property type="evidence" value="ECO:0007669"/>
    <property type="project" value="UniProtKB-KW"/>
</dbReference>
<dbReference type="InterPro" id="IPR014729">
    <property type="entry name" value="Rossmann-like_a/b/a_fold"/>
</dbReference>
<evidence type="ECO:0000256" key="2">
    <source>
        <dbReference type="ARBA" id="ARBA00022695"/>
    </source>
</evidence>